<evidence type="ECO:0000313" key="2">
    <source>
        <dbReference type="EMBL" id="OLP57834.1"/>
    </source>
</evidence>
<name>A0A1Q9AQZ2_9HYPH</name>
<organism evidence="2 3">
    <name type="scientific">Xaviernesmea oryzae</name>
    <dbReference type="NCBI Taxonomy" id="464029"/>
    <lineage>
        <taxon>Bacteria</taxon>
        <taxon>Pseudomonadati</taxon>
        <taxon>Pseudomonadota</taxon>
        <taxon>Alphaproteobacteria</taxon>
        <taxon>Hyphomicrobiales</taxon>
        <taxon>Rhizobiaceae</taxon>
        <taxon>Rhizobium/Agrobacterium group</taxon>
        <taxon>Xaviernesmea</taxon>
    </lineage>
</organism>
<evidence type="ECO:0000313" key="3">
    <source>
        <dbReference type="Proteomes" id="UP000186364"/>
    </source>
</evidence>
<dbReference type="Proteomes" id="UP000186364">
    <property type="component" value="Unassembled WGS sequence"/>
</dbReference>
<keyword evidence="3" id="KW-1185">Reference proteome</keyword>
<reference evidence="2 3" key="1">
    <citation type="submission" date="2016-09" db="EMBL/GenBank/DDBJ databases">
        <title>Rhizobium sp. nov., a novel species isolated from the rice rhizosphere.</title>
        <authorList>
            <person name="Zhao J."/>
            <person name="Zhang X."/>
        </authorList>
    </citation>
    <scope>NUCLEOTIDE SEQUENCE [LARGE SCALE GENOMIC DNA]</scope>
    <source>
        <strain evidence="2 3">1.7048</strain>
    </source>
</reference>
<dbReference type="OrthoDB" id="9996873at2"/>
<dbReference type="AlphaFoldDB" id="A0A1Q9AQZ2"/>
<feature type="region of interest" description="Disordered" evidence="1">
    <location>
        <begin position="1"/>
        <end position="40"/>
    </location>
</feature>
<dbReference type="EMBL" id="MKIP01000059">
    <property type="protein sequence ID" value="OLP57834.1"/>
    <property type="molecule type" value="Genomic_DNA"/>
</dbReference>
<gene>
    <name evidence="2" type="ORF">BJF93_13365</name>
</gene>
<protein>
    <submittedName>
        <fullName evidence="2">Uncharacterized protein</fullName>
    </submittedName>
</protein>
<accession>A0A1Q9AQZ2</accession>
<feature type="compositionally biased region" description="Polar residues" evidence="1">
    <location>
        <begin position="23"/>
        <end position="35"/>
    </location>
</feature>
<sequence>MVGSKAKARPSYSGSSKARHSKTVATTKTDESTLAWQRENRCGPDYDPDYFDKLEGYFEEELGPLGDFKPVAA</sequence>
<dbReference type="RefSeq" id="WP_075629739.1">
    <property type="nucleotide sequence ID" value="NZ_FOAM01000007.1"/>
</dbReference>
<proteinExistence type="predicted"/>
<comment type="caution">
    <text evidence="2">The sequence shown here is derived from an EMBL/GenBank/DDBJ whole genome shotgun (WGS) entry which is preliminary data.</text>
</comment>
<evidence type="ECO:0000256" key="1">
    <source>
        <dbReference type="SAM" id="MobiDB-lite"/>
    </source>
</evidence>